<evidence type="ECO:0000256" key="9">
    <source>
        <dbReference type="ARBA" id="ARBA00023306"/>
    </source>
</evidence>
<keyword evidence="6" id="KW-0460">Magnesium</keyword>
<dbReference type="InterPro" id="IPR030393">
    <property type="entry name" value="G_ENGB_dom"/>
</dbReference>
<keyword evidence="5 10" id="KW-0547">Nucleotide-binding</keyword>
<dbReference type="PANTHER" id="PTHR11649">
    <property type="entry name" value="MSS1/TRME-RELATED GTP-BINDING PROTEIN"/>
    <property type="match status" value="1"/>
</dbReference>
<dbReference type="SUPFAM" id="SSF52540">
    <property type="entry name" value="P-loop containing nucleoside triphosphate hydrolases"/>
    <property type="match status" value="1"/>
</dbReference>
<name>A0ABS4JFD0_9BACL</name>
<dbReference type="InterPro" id="IPR027417">
    <property type="entry name" value="P-loop_NTPase"/>
</dbReference>
<dbReference type="Proteomes" id="UP001519288">
    <property type="component" value="Unassembled WGS sequence"/>
</dbReference>
<evidence type="ECO:0000256" key="7">
    <source>
        <dbReference type="ARBA" id="ARBA00023134"/>
    </source>
</evidence>
<accession>A0ABS4JFD0</accession>
<protein>
    <recommendedName>
        <fullName evidence="10">Probable GTP-binding protein EngB</fullName>
    </recommendedName>
</protein>
<evidence type="ECO:0000256" key="4">
    <source>
        <dbReference type="ARBA" id="ARBA00022723"/>
    </source>
</evidence>
<evidence type="ECO:0000313" key="12">
    <source>
        <dbReference type="EMBL" id="MBP2000420.1"/>
    </source>
</evidence>
<keyword evidence="4" id="KW-0479">Metal-binding</keyword>
<evidence type="ECO:0000313" key="13">
    <source>
        <dbReference type="Proteomes" id="UP001519288"/>
    </source>
</evidence>
<dbReference type="HAMAP" id="MF_00321">
    <property type="entry name" value="GTPase_EngB"/>
    <property type="match status" value="1"/>
</dbReference>
<dbReference type="CDD" id="cd01876">
    <property type="entry name" value="YihA_EngB"/>
    <property type="match status" value="1"/>
</dbReference>
<dbReference type="Gene3D" id="3.40.50.300">
    <property type="entry name" value="P-loop containing nucleotide triphosphate hydrolases"/>
    <property type="match status" value="1"/>
</dbReference>
<dbReference type="InterPro" id="IPR006073">
    <property type="entry name" value="GTP-bd"/>
</dbReference>
<evidence type="ECO:0000256" key="3">
    <source>
        <dbReference type="ARBA" id="ARBA00022618"/>
    </source>
</evidence>
<comment type="caution">
    <text evidence="12">The sequence shown here is derived from an EMBL/GenBank/DDBJ whole genome shotgun (WGS) entry which is preliminary data.</text>
</comment>
<dbReference type="RefSeq" id="WP_209860646.1">
    <property type="nucleotide sequence ID" value="NZ_JAGGLD010000002.1"/>
</dbReference>
<dbReference type="Pfam" id="PF01926">
    <property type="entry name" value="MMR_HSR1"/>
    <property type="match status" value="1"/>
</dbReference>
<evidence type="ECO:0000259" key="11">
    <source>
        <dbReference type="PROSITE" id="PS51706"/>
    </source>
</evidence>
<evidence type="ECO:0000256" key="5">
    <source>
        <dbReference type="ARBA" id="ARBA00022741"/>
    </source>
</evidence>
<evidence type="ECO:0000256" key="6">
    <source>
        <dbReference type="ARBA" id="ARBA00022842"/>
    </source>
</evidence>
<evidence type="ECO:0000256" key="1">
    <source>
        <dbReference type="ARBA" id="ARBA00001946"/>
    </source>
</evidence>
<keyword evidence="7 10" id="KW-0342">GTP-binding</keyword>
<dbReference type="PROSITE" id="PS51706">
    <property type="entry name" value="G_ENGB"/>
    <property type="match status" value="1"/>
</dbReference>
<dbReference type="NCBIfam" id="TIGR03598">
    <property type="entry name" value="GTPase_YsxC"/>
    <property type="match status" value="1"/>
</dbReference>
<keyword evidence="9 10" id="KW-0131">Cell cycle</keyword>
<keyword evidence="8 10" id="KW-0717">Septation</keyword>
<evidence type="ECO:0000256" key="10">
    <source>
        <dbReference type="HAMAP-Rule" id="MF_00321"/>
    </source>
</evidence>
<feature type="domain" description="EngB-type G" evidence="11">
    <location>
        <begin position="22"/>
        <end position="195"/>
    </location>
</feature>
<dbReference type="PANTHER" id="PTHR11649:SF13">
    <property type="entry name" value="ENGB-TYPE G DOMAIN-CONTAINING PROTEIN"/>
    <property type="match status" value="1"/>
</dbReference>
<dbReference type="EMBL" id="JAGGLD010000002">
    <property type="protein sequence ID" value="MBP2000420.1"/>
    <property type="molecule type" value="Genomic_DNA"/>
</dbReference>
<organism evidence="12 13">
    <name type="scientific">Paenibacillus shirakamiensis</name>
    <dbReference type="NCBI Taxonomy" id="1265935"/>
    <lineage>
        <taxon>Bacteria</taxon>
        <taxon>Bacillati</taxon>
        <taxon>Bacillota</taxon>
        <taxon>Bacilli</taxon>
        <taxon>Bacillales</taxon>
        <taxon>Paenibacillaceae</taxon>
        <taxon>Paenibacillus</taxon>
    </lineage>
</organism>
<comment type="cofactor">
    <cofactor evidence="1">
        <name>Mg(2+)</name>
        <dbReference type="ChEBI" id="CHEBI:18420"/>
    </cofactor>
</comment>
<comment type="function">
    <text evidence="10">Necessary for normal cell division and for the maintenance of normal septation.</text>
</comment>
<dbReference type="InterPro" id="IPR019987">
    <property type="entry name" value="GTP-bd_ribosome_bio_YsxC"/>
</dbReference>
<comment type="similarity">
    <text evidence="2 10">Belongs to the TRAFAC class TrmE-Era-EngA-EngB-Septin-like GTPase superfamily. EngB GTPase family.</text>
</comment>
<sequence length="210" mass="24259">MKVNYANFIISAVRPEQFPEDGLPEIGLAGRSNVGKSSLINRMINRKNLARTSSTPGKTQHLNYYRINEDLYFVDFPGYGYAKVSKTQRQVWGKMIEQYLMNREQLRLLLLIIDLRHPPSKDDELMYDWLKHYDLPVCVVATKADKIPRSRWQKHLKIIKDALVLRAGDELIMFSSEVGTGKEELWNVITKHMKDDSDLAETVHVEPGLD</sequence>
<keyword evidence="13" id="KW-1185">Reference proteome</keyword>
<gene>
    <name evidence="10" type="primary">engB</name>
    <name evidence="12" type="ORF">J2Z69_001451</name>
</gene>
<evidence type="ECO:0000256" key="2">
    <source>
        <dbReference type="ARBA" id="ARBA00009638"/>
    </source>
</evidence>
<proteinExistence type="inferred from homology"/>
<reference evidence="12 13" key="1">
    <citation type="submission" date="2021-03" db="EMBL/GenBank/DDBJ databases">
        <title>Genomic Encyclopedia of Type Strains, Phase IV (KMG-IV): sequencing the most valuable type-strain genomes for metagenomic binning, comparative biology and taxonomic classification.</title>
        <authorList>
            <person name="Goeker M."/>
        </authorList>
    </citation>
    <scope>NUCLEOTIDE SEQUENCE [LARGE SCALE GENOMIC DNA]</scope>
    <source>
        <strain evidence="12 13">DSM 26806</strain>
    </source>
</reference>
<keyword evidence="3 10" id="KW-0132">Cell division</keyword>
<evidence type="ECO:0000256" key="8">
    <source>
        <dbReference type="ARBA" id="ARBA00023210"/>
    </source>
</evidence>